<keyword evidence="3" id="KW-1185">Reference proteome</keyword>
<evidence type="ECO:0000313" key="3">
    <source>
        <dbReference type="Proteomes" id="UP000566819"/>
    </source>
</evidence>
<reference evidence="2 3" key="1">
    <citation type="submission" date="2020-03" db="EMBL/GenBank/DDBJ databases">
        <title>Draft Genome Sequence of Cudoniella acicularis.</title>
        <authorList>
            <person name="Buettner E."/>
            <person name="Kellner H."/>
        </authorList>
    </citation>
    <scope>NUCLEOTIDE SEQUENCE [LARGE SCALE GENOMIC DNA]</scope>
    <source>
        <strain evidence="2 3">DSM 108380</strain>
    </source>
</reference>
<name>A0A8H4RXY7_9HELO</name>
<organism evidence="2 3">
    <name type="scientific">Cudoniella acicularis</name>
    <dbReference type="NCBI Taxonomy" id="354080"/>
    <lineage>
        <taxon>Eukaryota</taxon>
        <taxon>Fungi</taxon>
        <taxon>Dikarya</taxon>
        <taxon>Ascomycota</taxon>
        <taxon>Pezizomycotina</taxon>
        <taxon>Leotiomycetes</taxon>
        <taxon>Helotiales</taxon>
        <taxon>Tricladiaceae</taxon>
        <taxon>Cudoniella</taxon>
    </lineage>
</organism>
<dbReference type="EMBL" id="JAAMPI010000020">
    <property type="protein sequence ID" value="KAF4637533.1"/>
    <property type="molecule type" value="Genomic_DNA"/>
</dbReference>
<comment type="caution">
    <text evidence="2">The sequence shown here is derived from an EMBL/GenBank/DDBJ whole genome shotgun (WGS) entry which is preliminary data.</text>
</comment>
<evidence type="ECO:0000256" key="1">
    <source>
        <dbReference type="SAM" id="MobiDB-lite"/>
    </source>
</evidence>
<feature type="compositionally biased region" description="Basic and acidic residues" evidence="1">
    <location>
        <begin position="24"/>
        <end position="54"/>
    </location>
</feature>
<proteinExistence type="predicted"/>
<feature type="region of interest" description="Disordered" evidence="1">
    <location>
        <begin position="1"/>
        <end position="68"/>
    </location>
</feature>
<gene>
    <name evidence="2" type="ORF">G7Y89_g551</name>
</gene>
<dbReference type="Proteomes" id="UP000566819">
    <property type="component" value="Unassembled WGS sequence"/>
</dbReference>
<sequence length="68" mass="7634">MSDRAGGKILDQATIDGLNAQGEASRKAREEAIERRRKEDEEERKKEDMKKLSEDAGTTSRTERGKGI</sequence>
<evidence type="ECO:0000313" key="2">
    <source>
        <dbReference type="EMBL" id="KAF4637533.1"/>
    </source>
</evidence>
<protein>
    <submittedName>
        <fullName evidence="2">Uncharacterized protein</fullName>
    </submittedName>
</protein>
<accession>A0A8H4RXY7</accession>
<dbReference type="AlphaFoldDB" id="A0A8H4RXY7"/>